<evidence type="ECO:0000313" key="1">
    <source>
        <dbReference type="EMBL" id="OYD54014.1"/>
    </source>
</evidence>
<comment type="caution">
    <text evidence="1">The sequence shown here is derived from an EMBL/GenBank/DDBJ whole genome shotgun (WGS) entry which is preliminary data.</text>
</comment>
<evidence type="ECO:0000313" key="2">
    <source>
        <dbReference type="Proteomes" id="UP000215181"/>
    </source>
</evidence>
<dbReference type="OrthoDB" id="8962596at2"/>
<dbReference type="EMBL" id="NOIH01000010">
    <property type="protein sequence ID" value="OYD54014.1"/>
    <property type="molecule type" value="Genomic_DNA"/>
</dbReference>
<name>A0A235EYC8_9RHOO</name>
<gene>
    <name evidence="1" type="ORF">CGK74_10180</name>
</gene>
<dbReference type="SUPFAM" id="SSF55729">
    <property type="entry name" value="Acyl-CoA N-acyltransferases (Nat)"/>
    <property type="match status" value="1"/>
</dbReference>
<dbReference type="InterPro" id="IPR016181">
    <property type="entry name" value="Acyl_CoA_acyltransferase"/>
</dbReference>
<organism evidence="1 2">
    <name type="scientific">Thauera propionica</name>
    <dbReference type="NCBI Taxonomy" id="2019431"/>
    <lineage>
        <taxon>Bacteria</taxon>
        <taxon>Pseudomonadati</taxon>
        <taxon>Pseudomonadota</taxon>
        <taxon>Betaproteobacteria</taxon>
        <taxon>Rhodocyclales</taxon>
        <taxon>Zoogloeaceae</taxon>
        <taxon>Thauera</taxon>
    </lineage>
</organism>
<proteinExistence type="predicted"/>
<evidence type="ECO:0008006" key="3">
    <source>
        <dbReference type="Google" id="ProtNLM"/>
    </source>
</evidence>
<dbReference type="Proteomes" id="UP000215181">
    <property type="component" value="Unassembled WGS sequence"/>
</dbReference>
<accession>A0A235EYC8</accession>
<sequence>MNALVLSPRASGAFPQPPPLRRLRDLLFRRLPAPARAARMELRIDVQHPEESIETELDTLYRRLHTAADPVSACATLPILLPGLIFRHREADGEHYIYVEDPAAGRLAGYTVFNRLIEVDRRTDRHVRAPHSKYAPAYQGRGIATAVYEWALAQGICLVSGARQSVGAHALWRALGRRHPLRYVAIVDKRLHDLGTEVEPRLREDLNTRMILFGARWSLGRAKASSLLRGSENSASLVLSEDA</sequence>
<protein>
    <recommendedName>
        <fullName evidence="3">N-acetyltransferase</fullName>
    </recommendedName>
</protein>
<dbReference type="AlphaFoldDB" id="A0A235EYC8"/>
<reference evidence="1 2" key="1">
    <citation type="submission" date="2017-07" db="EMBL/GenBank/DDBJ databases">
        <title>Thauera sp. KNDSS-Mac4 genome sequence and assembly.</title>
        <authorList>
            <person name="Mayilraj S."/>
        </authorList>
    </citation>
    <scope>NUCLEOTIDE SEQUENCE [LARGE SCALE GENOMIC DNA]</scope>
    <source>
        <strain evidence="1 2">KNDSS-Mac4</strain>
    </source>
</reference>
<dbReference type="RefSeq" id="WP_094268455.1">
    <property type="nucleotide sequence ID" value="NZ_NOIH01000010.1"/>
</dbReference>
<keyword evidence="2" id="KW-1185">Reference proteome</keyword>